<accession>A0ABN3CBI4</accession>
<reference evidence="8 9" key="1">
    <citation type="journal article" date="2019" name="Int. J. Syst. Evol. Microbiol.">
        <title>The Global Catalogue of Microorganisms (GCM) 10K type strain sequencing project: providing services to taxonomists for standard genome sequencing and annotation.</title>
        <authorList>
            <consortium name="The Broad Institute Genomics Platform"/>
            <consortium name="The Broad Institute Genome Sequencing Center for Infectious Disease"/>
            <person name="Wu L."/>
            <person name="Ma J."/>
        </authorList>
    </citation>
    <scope>NUCLEOTIDE SEQUENCE [LARGE SCALE GENOMIC DNA]</scope>
    <source>
        <strain evidence="8 9">JCM 16114</strain>
    </source>
</reference>
<keyword evidence="9" id="KW-1185">Reference proteome</keyword>
<feature type="transmembrane region" description="Helical" evidence="6">
    <location>
        <begin position="144"/>
        <end position="164"/>
    </location>
</feature>
<name>A0ABN3CBI4_9ACTN</name>
<dbReference type="SUPFAM" id="SSF52833">
    <property type="entry name" value="Thioredoxin-like"/>
    <property type="match status" value="1"/>
</dbReference>
<evidence type="ECO:0000313" key="8">
    <source>
        <dbReference type="EMBL" id="GAA2206694.1"/>
    </source>
</evidence>
<feature type="region of interest" description="Disordered" evidence="5">
    <location>
        <begin position="217"/>
        <end position="254"/>
    </location>
</feature>
<feature type="domain" description="Methylamine utilisation protein MauE" evidence="7">
    <location>
        <begin position="35"/>
        <end position="159"/>
    </location>
</feature>
<organism evidence="8 9">
    <name type="scientific">Nonomuraea monospora</name>
    <dbReference type="NCBI Taxonomy" id="568818"/>
    <lineage>
        <taxon>Bacteria</taxon>
        <taxon>Bacillati</taxon>
        <taxon>Actinomycetota</taxon>
        <taxon>Actinomycetes</taxon>
        <taxon>Streptosporangiales</taxon>
        <taxon>Streptosporangiaceae</taxon>
        <taxon>Nonomuraea</taxon>
    </lineage>
</organism>
<protein>
    <recommendedName>
        <fullName evidence="7">Methylamine utilisation protein MauE domain-containing protein</fullName>
    </recommendedName>
</protein>
<proteinExistence type="predicted"/>
<sequence length="366" mass="36357">MSADGMATVCAGVVTADGVAAVCAGAVSADGVATVCAAASLGLVAVLLAAALSKVRDVRAFARDIAGYRLLPGRLTTAAAPAVIAAEVVAAVLLAVPGTRRWGGVLAALLFVAFLTAIGSALARRLDVPCGCFGGAADRVSVRTLARTGLLLVLAVMAVVAGGVPFEPVQLLPAPLLVAVALLAPALLPARSSAVDVPPGPRAGDHFILSGRPAAARPASAASGHPAEIRPASAASGHPAEIRPASAASGRPDERGPEPVLYALISPACRLCTGVLPALVEAARQVNVVLVTAADAEEARRYLAGHGVKLPLVVAPDVFEANDIPWPPYAVVVGRDGRVLAAGGVPTPADVASLVTRARAITGASP</sequence>
<evidence type="ECO:0000313" key="9">
    <source>
        <dbReference type="Proteomes" id="UP001499843"/>
    </source>
</evidence>
<keyword evidence="3 6" id="KW-1133">Transmembrane helix</keyword>
<evidence type="ECO:0000256" key="4">
    <source>
        <dbReference type="ARBA" id="ARBA00023136"/>
    </source>
</evidence>
<evidence type="ECO:0000256" key="5">
    <source>
        <dbReference type="SAM" id="MobiDB-lite"/>
    </source>
</evidence>
<keyword evidence="4 6" id="KW-0472">Membrane</keyword>
<dbReference type="InterPro" id="IPR036249">
    <property type="entry name" value="Thioredoxin-like_sf"/>
</dbReference>
<comment type="subcellular location">
    <subcellularLocation>
        <location evidence="1">Membrane</location>
        <topology evidence="1">Multi-pass membrane protein</topology>
    </subcellularLocation>
</comment>
<dbReference type="Gene3D" id="3.40.30.10">
    <property type="entry name" value="Glutaredoxin"/>
    <property type="match status" value="1"/>
</dbReference>
<evidence type="ECO:0000256" key="1">
    <source>
        <dbReference type="ARBA" id="ARBA00004141"/>
    </source>
</evidence>
<dbReference type="RefSeq" id="WP_344473147.1">
    <property type="nucleotide sequence ID" value="NZ_BAAAQX010000004.1"/>
</dbReference>
<dbReference type="InterPro" id="IPR009908">
    <property type="entry name" value="Methylamine_util_MauE"/>
</dbReference>
<feature type="transmembrane region" description="Helical" evidence="6">
    <location>
        <begin position="31"/>
        <end position="52"/>
    </location>
</feature>
<dbReference type="Proteomes" id="UP001499843">
    <property type="component" value="Unassembled WGS sequence"/>
</dbReference>
<keyword evidence="2 6" id="KW-0812">Transmembrane</keyword>
<dbReference type="Pfam" id="PF07291">
    <property type="entry name" value="MauE"/>
    <property type="match status" value="1"/>
</dbReference>
<dbReference type="EMBL" id="BAAAQX010000004">
    <property type="protein sequence ID" value="GAA2206694.1"/>
    <property type="molecule type" value="Genomic_DNA"/>
</dbReference>
<comment type="caution">
    <text evidence="8">The sequence shown here is derived from an EMBL/GenBank/DDBJ whole genome shotgun (WGS) entry which is preliminary data.</text>
</comment>
<evidence type="ECO:0000259" key="7">
    <source>
        <dbReference type="Pfam" id="PF07291"/>
    </source>
</evidence>
<feature type="compositionally biased region" description="Low complexity" evidence="5">
    <location>
        <begin position="217"/>
        <end position="226"/>
    </location>
</feature>
<evidence type="ECO:0000256" key="3">
    <source>
        <dbReference type="ARBA" id="ARBA00022989"/>
    </source>
</evidence>
<evidence type="ECO:0000256" key="2">
    <source>
        <dbReference type="ARBA" id="ARBA00022692"/>
    </source>
</evidence>
<gene>
    <name evidence="8" type="ORF">GCM10009850_021520</name>
</gene>
<feature type="transmembrane region" description="Helical" evidence="6">
    <location>
        <begin position="102"/>
        <end position="123"/>
    </location>
</feature>
<feature type="transmembrane region" description="Helical" evidence="6">
    <location>
        <begin position="73"/>
        <end position="96"/>
    </location>
</feature>
<evidence type="ECO:0000256" key="6">
    <source>
        <dbReference type="SAM" id="Phobius"/>
    </source>
</evidence>